<name>A0A024QBE8_9BACI</name>
<protein>
    <submittedName>
        <fullName evidence="1">Uncharacterized protein</fullName>
    </submittedName>
</protein>
<sequence length="116" mass="13685">MEKLTELLSELKGVAREEGIINIRYSQHDKQMEVLLNNEDFLDSSNNRSLKQREMDRDDHEISYQRNGIKFYTIADEFTYKDHFEPLFELSDEVFVTTDMPGDAMKEAGHTIQDFM</sequence>
<gene>
    <name evidence="1" type="ORF">BN990_01805</name>
</gene>
<dbReference type="STRING" id="1462526.BN990_01805"/>
<keyword evidence="2" id="KW-1185">Reference proteome</keyword>
<reference evidence="1 2" key="1">
    <citation type="submission" date="2014-03" db="EMBL/GenBank/DDBJ databases">
        <authorList>
            <person name="Urmite Genomes U."/>
        </authorList>
    </citation>
    <scope>NUCLEOTIDE SEQUENCE [LARGE SCALE GENOMIC DNA]</scope>
    <source>
        <strain evidence="1 2">Vm-5</strain>
    </source>
</reference>
<reference evidence="2" key="2">
    <citation type="submission" date="2014-05" db="EMBL/GenBank/DDBJ databases">
        <title>Draft genome sequence of Virgibacillus massiliensis Vm-5.</title>
        <authorList>
            <person name="Khelaifia S."/>
            <person name="Croce O."/>
            <person name="Lagier J.C."/>
            <person name="Raoult D."/>
        </authorList>
    </citation>
    <scope>NUCLEOTIDE SEQUENCE [LARGE SCALE GENOMIC DNA]</scope>
    <source>
        <strain evidence="2">Vm-5</strain>
    </source>
</reference>
<evidence type="ECO:0000313" key="1">
    <source>
        <dbReference type="EMBL" id="CDQ39500.1"/>
    </source>
</evidence>
<dbReference type="RefSeq" id="WP_038243503.1">
    <property type="nucleotide sequence ID" value="NZ_BNER01000002.1"/>
</dbReference>
<dbReference type="Proteomes" id="UP000028875">
    <property type="component" value="Unassembled WGS sequence"/>
</dbReference>
<accession>A0A024QBE8</accession>
<evidence type="ECO:0000313" key="2">
    <source>
        <dbReference type="Proteomes" id="UP000028875"/>
    </source>
</evidence>
<organism evidence="1 2">
    <name type="scientific">Virgibacillus massiliensis</name>
    <dbReference type="NCBI Taxonomy" id="1462526"/>
    <lineage>
        <taxon>Bacteria</taxon>
        <taxon>Bacillati</taxon>
        <taxon>Bacillota</taxon>
        <taxon>Bacilli</taxon>
        <taxon>Bacillales</taxon>
        <taxon>Bacillaceae</taxon>
        <taxon>Virgibacillus</taxon>
    </lineage>
</organism>
<dbReference type="EMBL" id="CCDP010000001">
    <property type="protein sequence ID" value="CDQ39500.1"/>
    <property type="molecule type" value="Genomic_DNA"/>
</dbReference>
<dbReference type="AlphaFoldDB" id="A0A024QBE8"/>
<comment type="caution">
    <text evidence="1">The sequence shown here is derived from an EMBL/GenBank/DDBJ whole genome shotgun (WGS) entry which is preliminary data.</text>
</comment>
<proteinExistence type="predicted"/>